<dbReference type="EMBL" id="CP002282">
    <property type="protein sequence ID" value="ADO84506.1"/>
    <property type="molecule type" value="Genomic_DNA"/>
</dbReference>
<gene>
    <name evidence="6" type="ordered locus">Ilyop_2751</name>
</gene>
<keyword evidence="7" id="KW-1185">Reference proteome</keyword>
<dbReference type="PANTHER" id="PTHR30244:SF9">
    <property type="entry name" value="PROTEIN RV3402C"/>
    <property type="match status" value="1"/>
</dbReference>
<dbReference type="HOGENOM" id="CLU_033332_1_0_0"/>
<protein>
    <submittedName>
        <fullName evidence="6">DegT/DnrJ/EryC1/StrS aminotransferase</fullName>
    </submittedName>
</protein>
<evidence type="ECO:0000313" key="7">
    <source>
        <dbReference type="Proteomes" id="UP000006875"/>
    </source>
</evidence>
<dbReference type="InterPro" id="IPR015424">
    <property type="entry name" value="PyrdxlP-dep_Trfase"/>
</dbReference>
<dbReference type="InterPro" id="IPR000653">
    <property type="entry name" value="DegT/StrS_aminotransferase"/>
</dbReference>
<dbReference type="AlphaFoldDB" id="E3HD30"/>
<evidence type="ECO:0000256" key="2">
    <source>
        <dbReference type="ARBA" id="ARBA00037999"/>
    </source>
</evidence>
<organism evidence="6 7">
    <name type="scientific">Ilyobacter polytropus (strain ATCC 51220 / DSM 2926 / LMG 16218 / CuHBu1)</name>
    <dbReference type="NCBI Taxonomy" id="572544"/>
    <lineage>
        <taxon>Bacteria</taxon>
        <taxon>Fusobacteriati</taxon>
        <taxon>Fusobacteriota</taxon>
        <taxon>Fusobacteriia</taxon>
        <taxon>Fusobacteriales</taxon>
        <taxon>Fusobacteriaceae</taxon>
        <taxon>Ilyobacter</taxon>
    </lineage>
</organism>
<dbReference type="GO" id="GO:0030170">
    <property type="term" value="F:pyridoxal phosphate binding"/>
    <property type="evidence" value="ECO:0007669"/>
    <property type="project" value="TreeGrafter"/>
</dbReference>
<evidence type="ECO:0000256" key="5">
    <source>
        <dbReference type="RuleBase" id="RU004508"/>
    </source>
</evidence>
<dbReference type="CDD" id="cd00616">
    <property type="entry name" value="AHBA_syn"/>
    <property type="match status" value="1"/>
</dbReference>
<keyword evidence="6" id="KW-0808">Transferase</keyword>
<accession>E3HD30</accession>
<dbReference type="GO" id="GO:0000271">
    <property type="term" value="P:polysaccharide biosynthetic process"/>
    <property type="evidence" value="ECO:0007669"/>
    <property type="project" value="TreeGrafter"/>
</dbReference>
<dbReference type="Gene3D" id="3.40.640.10">
    <property type="entry name" value="Type I PLP-dependent aspartate aminotransferase-like (Major domain)"/>
    <property type="match status" value="1"/>
</dbReference>
<dbReference type="OrthoDB" id="9810913at2"/>
<sequence length="376" mass="43234">MRKKSDSPIMITKSFLPPIEEYKKEIERIWETNWLTNMGPIHQEFKLKLKKYLKCENISLFVNGHQSLEIALKSLELKEGGEVITTPFTFASTTHAIVNCGFKPVFCDIELDTYNIDVEKIEKLITEKTVAIVPVHVFGNPCNVKKVEEIAKKYNIKVLYDAAHTFGVEIDGKGIGSFGDISMFSLHATKVFHSIEGGILTYRDETLGKNLKNLKNFGITGPEEVVTVGGNSKMNEFQAAMGIVNLRYVDKEIKSREKVAEKYRDGLKDISGIRFLKDIPGVRHNYAYFPILVNEEKFGITRDELHDKLKEYNIFTRKYFYPIITEYECYRSKYKTENLKNSKYVGERILTLPMYGSLNIQDINYILDSIKKCQLV</sequence>
<dbReference type="Pfam" id="PF01041">
    <property type="entry name" value="DegT_DnrJ_EryC1"/>
    <property type="match status" value="1"/>
</dbReference>
<dbReference type="PANTHER" id="PTHR30244">
    <property type="entry name" value="TRANSAMINASE"/>
    <property type="match status" value="1"/>
</dbReference>
<dbReference type="Gene3D" id="3.90.1150.10">
    <property type="entry name" value="Aspartate Aminotransferase, domain 1"/>
    <property type="match status" value="1"/>
</dbReference>
<dbReference type="KEGG" id="ipo:Ilyop_2751"/>
<dbReference type="Proteomes" id="UP000006875">
    <property type="component" value="Plasmid pILYOP01"/>
</dbReference>
<keyword evidence="1 4" id="KW-0663">Pyridoxal phosphate</keyword>
<dbReference type="InterPro" id="IPR015421">
    <property type="entry name" value="PyrdxlP-dep_Trfase_major"/>
</dbReference>
<dbReference type="PIRSF" id="PIRSF000390">
    <property type="entry name" value="PLP_StrS"/>
    <property type="match status" value="1"/>
</dbReference>
<keyword evidence="6" id="KW-0032">Aminotransferase</keyword>
<evidence type="ECO:0000256" key="1">
    <source>
        <dbReference type="ARBA" id="ARBA00022898"/>
    </source>
</evidence>
<feature type="modified residue" description="N6-(pyridoxal phosphate)lysine" evidence="4">
    <location>
        <position position="190"/>
    </location>
</feature>
<evidence type="ECO:0000313" key="6">
    <source>
        <dbReference type="EMBL" id="ADO84506.1"/>
    </source>
</evidence>
<comment type="similarity">
    <text evidence="2 5">Belongs to the DegT/DnrJ/EryC1 family.</text>
</comment>
<geneLocation type="plasmid" evidence="6 7">
    <name>pILYOP01</name>
</geneLocation>
<name>E3HD30_ILYPC</name>
<dbReference type="RefSeq" id="WP_013389159.1">
    <property type="nucleotide sequence ID" value="NC_014633.1"/>
</dbReference>
<dbReference type="GO" id="GO:0008483">
    <property type="term" value="F:transaminase activity"/>
    <property type="evidence" value="ECO:0007669"/>
    <property type="project" value="UniProtKB-KW"/>
</dbReference>
<reference evidence="6 7" key="1">
    <citation type="journal article" date="2010" name="Stand. Genomic Sci.">
        <title>Complete genome sequence of Ilyobacter polytropus type strain (CuHbu1).</title>
        <authorList>
            <person name="Sikorski J."/>
            <person name="Chertkov O."/>
            <person name="Lapidus A."/>
            <person name="Nolan M."/>
            <person name="Lucas S."/>
            <person name="Del Rio T.G."/>
            <person name="Tice H."/>
            <person name="Cheng J.F."/>
            <person name="Tapia R."/>
            <person name="Han C."/>
            <person name="Goodwin L."/>
            <person name="Pitluck S."/>
            <person name="Liolios K."/>
            <person name="Ivanova N."/>
            <person name="Mavromatis K."/>
            <person name="Mikhailova N."/>
            <person name="Pati A."/>
            <person name="Chen A."/>
            <person name="Palaniappan K."/>
            <person name="Land M."/>
            <person name="Hauser L."/>
            <person name="Chang Y.J."/>
            <person name="Jeffries C.D."/>
            <person name="Brambilla E."/>
            <person name="Yasawong M."/>
            <person name="Rohde M."/>
            <person name="Pukall R."/>
            <person name="Spring S."/>
            <person name="Goker M."/>
            <person name="Woyke T."/>
            <person name="Bristow J."/>
            <person name="Eisen J.A."/>
            <person name="Markowitz V."/>
            <person name="Hugenholtz P."/>
            <person name="Kyrpides N.C."/>
            <person name="Klenk H.P."/>
        </authorList>
    </citation>
    <scope>NUCLEOTIDE SEQUENCE [LARGE SCALE GENOMIC DNA]</scope>
    <source>
        <strain evidence="7">ATCC 51220 / DSM 2926 / LMG 16218 / CuHBu1</strain>
        <plasmid evidence="7">pILYOP01</plasmid>
    </source>
</reference>
<proteinExistence type="inferred from homology"/>
<dbReference type="SUPFAM" id="SSF53383">
    <property type="entry name" value="PLP-dependent transferases"/>
    <property type="match status" value="1"/>
</dbReference>
<evidence type="ECO:0000256" key="4">
    <source>
        <dbReference type="PIRSR" id="PIRSR000390-2"/>
    </source>
</evidence>
<dbReference type="InterPro" id="IPR015422">
    <property type="entry name" value="PyrdxlP-dep_Trfase_small"/>
</dbReference>
<feature type="active site" description="Proton acceptor" evidence="3">
    <location>
        <position position="190"/>
    </location>
</feature>
<keyword evidence="6" id="KW-0614">Plasmid</keyword>
<evidence type="ECO:0000256" key="3">
    <source>
        <dbReference type="PIRSR" id="PIRSR000390-1"/>
    </source>
</evidence>